<reference evidence="2" key="2">
    <citation type="submission" date="2017-06" db="EMBL/GenBank/DDBJ databases">
        <title>WGS assembly of Brachypodium distachyon.</title>
        <authorList>
            <consortium name="The International Brachypodium Initiative"/>
            <person name="Lucas S."/>
            <person name="Harmon-Smith M."/>
            <person name="Lail K."/>
            <person name="Tice H."/>
            <person name="Grimwood J."/>
            <person name="Bruce D."/>
            <person name="Barry K."/>
            <person name="Shu S."/>
            <person name="Lindquist E."/>
            <person name="Wang M."/>
            <person name="Pitluck S."/>
            <person name="Vogel J.P."/>
            <person name="Garvin D.F."/>
            <person name="Mockler T.C."/>
            <person name="Schmutz J."/>
            <person name="Rokhsar D."/>
            <person name="Bevan M.W."/>
        </authorList>
    </citation>
    <scope>NUCLEOTIDE SEQUENCE</scope>
    <source>
        <strain evidence="2">Bd21</strain>
    </source>
</reference>
<reference evidence="2 3" key="1">
    <citation type="journal article" date="2010" name="Nature">
        <title>Genome sequencing and analysis of the model grass Brachypodium distachyon.</title>
        <authorList>
            <consortium name="International Brachypodium Initiative"/>
        </authorList>
    </citation>
    <scope>NUCLEOTIDE SEQUENCE [LARGE SCALE GENOMIC DNA]</scope>
    <source>
        <strain evidence="2 3">Bd21</strain>
    </source>
</reference>
<sequence>MHEEEGVTRPSISCPSDVPRRFPPPPRLPPRRCTAPTAAPPSSCRCPPQDPVALQALSSRPPPSTSVSSAGPPSSRQCPPQDPAAPRALSSPRHRGLASAAHPRQRRCPPPPRAACLTSIWIGMRQGREIRERQEDLDWLLASIWIGIWCEGGRSRVCPMTGGPGRNCPAYGYPSLGMLQKKDQF</sequence>
<dbReference type="Gramene" id="KQK09446">
    <property type="protein sequence ID" value="KQK09446"/>
    <property type="gene ID" value="BRADI_2g48061v3"/>
</dbReference>
<reference evidence="3" key="3">
    <citation type="submission" date="2018-08" db="UniProtKB">
        <authorList>
            <consortium name="EnsemblPlants"/>
        </authorList>
    </citation>
    <scope>IDENTIFICATION</scope>
    <source>
        <strain evidence="3">cv. Bd21</strain>
    </source>
</reference>
<evidence type="ECO:0000313" key="2">
    <source>
        <dbReference type="EMBL" id="KQK09446.1"/>
    </source>
</evidence>
<feature type="region of interest" description="Disordered" evidence="1">
    <location>
        <begin position="1"/>
        <end position="111"/>
    </location>
</feature>
<protein>
    <submittedName>
        <fullName evidence="2 3">Uncharacterized protein</fullName>
    </submittedName>
</protein>
<gene>
    <name evidence="2" type="ORF">BRADI_2g48061v3</name>
</gene>
<dbReference type="Proteomes" id="UP000008810">
    <property type="component" value="Chromosome 2"/>
</dbReference>
<evidence type="ECO:0000313" key="4">
    <source>
        <dbReference type="Proteomes" id="UP000008810"/>
    </source>
</evidence>
<name>A0A0Q3MYW3_BRADI</name>
<dbReference type="InParanoid" id="A0A0Q3MYW3"/>
<feature type="compositionally biased region" description="Low complexity" evidence="1">
    <location>
        <begin position="31"/>
        <end position="47"/>
    </location>
</feature>
<dbReference type="AlphaFoldDB" id="A0A0Q3MYW3"/>
<proteinExistence type="predicted"/>
<keyword evidence="4" id="KW-1185">Reference proteome</keyword>
<accession>A0A0Q3MYW3</accession>
<dbReference type="EMBL" id="CM000881">
    <property type="protein sequence ID" value="KQK09446.1"/>
    <property type="molecule type" value="Genomic_DNA"/>
</dbReference>
<feature type="compositionally biased region" description="Low complexity" evidence="1">
    <location>
        <begin position="65"/>
        <end position="75"/>
    </location>
</feature>
<evidence type="ECO:0000313" key="3">
    <source>
        <dbReference type="EnsemblPlants" id="KQK09446"/>
    </source>
</evidence>
<dbReference type="EnsemblPlants" id="KQK09446">
    <property type="protein sequence ID" value="KQK09446"/>
    <property type="gene ID" value="BRADI_2g48061v3"/>
</dbReference>
<evidence type="ECO:0000256" key="1">
    <source>
        <dbReference type="SAM" id="MobiDB-lite"/>
    </source>
</evidence>
<organism evidence="2">
    <name type="scientific">Brachypodium distachyon</name>
    <name type="common">Purple false brome</name>
    <name type="synonym">Trachynia distachya</name>
    <dbReference type="NCBI Taxonomy" id="15368"/>
    <lineage>
        <taxon>Eukaryota</taxon>
        <taxon>Viridiplantae</taxon>
        <taxon>Streptophyta</taxon>
        <taxon>Embryophyta</taxon>
        <taxon>Tracheophyta</taxon>
        <taxon>Spermatophyta</taxon>
        <taxon>Magnoliopsida</taxon>
        <taxon>Liliopsida</taxon>
        <taxon>Poales</taxon>
        <taxon>Poaceae</taxon>
        <taxon>BOP clade</taxon>
        <taxon>Pooideae</taxon>
        <taxon>Stipodae</taxon>
        <taxon>Brachypodieae</taxon>
        <taxon>Brachypodium</taxon>
    </lineage>
</organism>